<dbReference type="PROSITE" id="PS51819">
    <property type="entry name" value="VOC"/>
    <property type="match status" value="1"/>
</dbReference>
<dbReference type="PANTHER" id="PTHR33993:SF14">
    <property type="entry name" value="GB|AAF24581.1"/>
    <property type="match status" value="1"/>
</dbReference>
<dbReference type="EMBL" id="JAASRM010000001">
    <property type="protein sequence ID" value="NIK88519.1"/>
    <property type="molecule type" value="Genomic_DNA"/>
</dbReference>
<dbReference type="Pfam" id="PF00903">
    <property type="entry name" value="Glyoxalase"/>
    <property type="match status" value="1"/>
</dbReference>
<gene>
    <name evidence="2" type="ORF">FHS83_001837</name>
</gene>
<evidence type="ECO:0000313" key="2">
    <source>
        <dbReference type="EMBL" id="NIK88519.1"/>
    </source>
</evidence>
<evidence type="ECO:0000313" key="3">
    <source>
        <dbReference type="Proteomes" id="UP000570514"/>
    </source>
</evidence>
<reference evidence="2 3" key="1">
    <citation type="submission" date="2020-03" db="EMBL/GenBank/DDBJ databases">
        <title>Genomic Encyclopedia of Type Strains, Phase IV (KMG-IV): sequencing the most valuable type-strain genomes for metagenomic binning, comparative biology and taxonomic classification.</title>
        <authorList>
            <person name="Goeker M."/>
        </authorList>
    </citation>
    <scope>NUCLEOTIDE SEQUENCE [LARGE SCALE GENOMIC DNA]</scope>
    <source>
        <strain evidence="2 3">DSM 19867</strain>
    </source>
</reference>
<dbReference type="AlphaFoldDB" id="A0A846MZ41"/>
<dbReference type="InterPro" id="IPR037523">
    <property type="entry name" value="VOC_core"/>
</dbReference>
<name>A0A846MZ41_9PROT</name>
<dbReference type="Proteomes" id="UP000570514">
    <property type="component" value="Unassembled WGS sequence"/>
</dbReference>
<feature type="domain" description="VOC" evidence="1">
    <location>
        <begin position="4"/>
        <end position="118"/>
    </location>
</feature>
<dbReference type="InterPro" id="IPR052164">
    <property type="entry name" value="Anthracycline_SecMetBiosynth"/>
</dbReference>
<dbReference type="PANTHER" id="PTHR33993">
    <property type="entry name" value="GLYOXALASE-RELATED"/>
    <property type="match status" value="1"/>
</dbReference>
<protein>
    <recommendedName>
        <fullName evidence="1">VOC domain-containing protein</fullName>
    </recommendedName>
</protein>
<dbReference type="Gene3D" id="3.10.180.10">
    <property type="entry name" value="2,3-Dihydroxybiphenyl 1,2-Dioxygenase, domain 1"/>
    <property type="match status" value="1"/>
</dbReference>
<evidence type="ECO:0000259" key="1">
    <source>
        <dbReference type="PROSITE" id="PS51819"/>
    </source>
</evidence>
<accession>A0A846MZ41</accession>
<dbReference type="InterPro" id="IPR004360">
    <property type="entry name" value="Glyas_Fos-R_dOase_dom"/>
</dbReference>
<dbReference type="CDD" id="cd07247">
    <property type="entry name" value="SgaA_N_like"/>
    <property type="match status" value="1"/>
</dbReference>
<dbReference type="SUPFAM" id="SSF54593">
    <property type="entry name" value="Glyoxalase/Bleomycin resistance protein/Dihydroxybiphenyl dioxygenase"/>
    <property type="match status" value="1"/>
</dbReference>
<dbReference type="RefSeq" id="WP_167082691.1">
    <property type="nucleotide sequence ID" value="NZ_BAAADC010000001.1"/>
</dbReference>
<keyword evidence="3" id="KW-1185">Reference proteome</keyword>
<dbReference type="InterPro" id="IPR029068">
    <property type="entry name" value="Glyas_Bleomycin-R_OHBP_Dase"/>
</dbReference>
<sequence length="127" mass="13816">MANPFVHVELNTTDLAKAKAFYGTLFRWELTDLDMGAHGRYTLIGVGEGTGGGMMQHPVPGAPSQWLPYAEVPDLAAATEKARELGAKIVQANVLIEDKGAFSLIIDPTGAMIGLWQPHRRRHSSVY</sequence>
<organism evidence="2 3">
    <name type="scientific">Rhizomicrobium palustre</name>
    <dbReference type="NCBI Taxonomy" id="189966"/>
    <lineage>
        <taxon>Bacteria</taxon>
        <taxon>Pseudomonadati</taxon>
        <taxon>Pseudomonadota</taxon>
        <taxon>Alphaproteobacteria</taxon>
        <taxon>Micropepsales</taxon>
        <taxon>Micropepsaceae</taxon>
        <taxon>Rhizomicrobium</taxon>
    </lineage>
</organism>
<proteinExistence type="predicted"/>
<comment type="caution">
    <text evidence="2">The sequence shown here is derived from an EMBL/GenBank/DDBJ whole genome shotgun (WGS) entry which is preliminary data.</text>
</comment>